<dbReference type="GO" id="GO:0001216">
    <property type="term" value="F:DNA-binding transcription activator activity"/>
    <property type="evidence" value="ECO:0007669"/>
    <property type="project" value="InterPro"/>
</dbReference>
<evidence type="ECO:0000256" key="6">
    <source>
        <dbReference type="ARBA" id="ARBA00023082"/>
    </source>
</evidence>
<evidence type="ECO:0000256" key="1">
    <source>
        <dbReference type="ARBA" id="ARBA00008798"/>
    </source>
</evidence>
<dbReference type="Pfam" id="PF04963">
    <property type="entry name" value="Sigma54_CBD"/>
    <property type="match status" value="1"/>
</dbReference>
<feature type="domain" description="RNA polymerase sigma factor 54 core-binding" evidence="10">
    <location>
        <begin position="77"/>
        <end position="237"/>
    </location>
</feature>
<keyword evidence="5" id="KW-0805">Transcription regulation</keyword>
<feature type="domain" description="RNA polymerase sigma factor 54 DNA-binding" evidence="9">
    <location>
        <begin position="252"/>
        <end position="391"/>
    </location>
</feature>
<keyword evidence="4" id="KW-0548">Nucleotidyltransferase</keyword>
<dbReference type="Pfam" id="PF04552">
    <property type="entry name" value="Sigma54_DBD"/>
    <property type="match status" value="1"/>
</dbReference>
<dbReference type="Gene3D" id="1.10.10.1330">
    <property type="entry name" value="RNA polymerase sigma-54 factor, core-binding domain"/>
    <property type="match status" value="1"/>
</dbReference>
<reference evidence="11" key="1">
    <citation type="journal article" date="2021" name="PeerJ">
        <title>Extensive microbial diversity within the chicken gut microbiome revealed by metagenomics and culture.</title>
        <authorList>
            <person name="Gilroy R."/>
            <person name="Ravi A."/>
            <person name="Getino M."/>
            <person name="Pursley I."/>
            <person name="Horton D.L."/>
            <person name="Alikhan N.F."/>
            <person name="Baker D."/>
            <person name="Gharbi K."/>
            <person name="Hall N."/>
            <person name="Watson M."/>
            <person name="Adriaenssens E.M."/>
            <person name="Foster-Nyarko E."/>
            <person name="Jarju S."/>
            <person name="Secka A."/>
            <person name="Antonio M."/>
            <person name="Oren A."/>
            <person name="Chaudhuri R.R."/>
            <person name="La Ragione R."/>
            <person name="Hildebrand F."/>
            <person name="Pallen M.J."/>
        </authorList>
    </citation>
    <scope>NUCLEOTIDE SEQUENCE</scope>
    <source>
        <strain evidence="11">ChiHjej13B12-752</strain>
    </source>
</reference>
<evidence type="ECO:0000256" key="3">
    <source>
        <dbReference type="ARBA" id="ARBA00022679"/>
    </source>
</evidence>
<dbReference type="PROSITE" id="PS50044">
    <property type="entry name" value="SIGMA54_3"/>
    <property type="match status" value="1"/>
</dbReference>
<evidence type="ECO:0000313" key="12">
    <source>
        <dbReference type="Proteomes" id="UP000823989"/>
    </source>
</evidence>
<dbReference type="AlphaFoldDB" id="A0A9D1TZI2"/>
<dbReference type="GO" id="GO:0016987">
    <property type="term" value="F:sigma factor activity"/>
    <property type="evidence" value="ECO:0007669"/>
    <property type="project" value="UniProtKB-KW"/>
</dbReference>
<evidence type="ECO:0000256" key="8">
    <source>
        <dbReference type="ARBA" id="ARBA00023163"/>
    </source>
</evidence>
<keyword evidence="2" id="KW-0240">DNA-directed RNA polymerase</keyword>
<dbReference type="PIRSF" id="PIRSF000774">
    <property type="entry name" value="RpoN"/>
    <property type="match status" value="1"/>
</dbReference>
<dbReference type="PANTHER" id="PTHR32248">
    <property type="entry name" value="RNA POLYMERASE SIGMA-54 FACTOR"/>
    <property type="match status" value="1"/>
</dbReference>
<comment type="caution">
    <text evidence="11">The sequence shown here is derived from an EMBL/GenBank/DDBJ whole genome shotgun (WGS) entry which is preliminary data.</text>
</comment>
<comment type="similarity">
    <text evidence="1">Belongs to the sigma-54 factor family.</text>
</comment>
<evidence type="ECO:0000313" key="11">
    <source>
        <dbReference type="EMBL" id="HIW12451.1"/>
    </source>
</evidence>
<evidence type="ECO:0000259" key="10">
    <source>
        <dbReference type="Pfam" id="PF04963"/>
    </source>
</evidence>
<dbReference type="InterPro" id="IPR038709">
    <property type="entry name" value="RpoN_core-bd_sf"/>
</dbReference>
<sequence length="395" mass="44647">MMNLDTFVANEIGISLNNFIYNSISIFKYDTHELSEYIKNKCEENPLIYIDEEKIPLAVISSAAESSPGILSELFTHFNCTLAGRRKRAMQFILYSLSPCGFLEAHTSDVSDVTGVSCREAEELLELLKAYENKGIGCTDVYDFLAFQLKNLGKYEEELFTLFMSNLEAVKKGKLDFLEDTTRDNLLGYVKLITENCLLSPIQGGEPEYIEPDATISIEGGSFSITINDYLSDSITFESFEVQSDDRDFKKKIEKYKQEYEELSSILNARKMYMSSVLTIIVNKQREFLLGNSDFLKPLDQNDLAESTSLSPATISRLLANKFIATPQGVRPVKSLLSKECCHGTSVSHVMHLIRNFSGFEKMPDSKISRKLGELGVNLSRRTVNKYKNQILSQK</sequence>
<dbReference type="InterPro" id="IPR007046">
    <property type="entry name" value="RNA_pol_sigma_54_core-bd"/>
</dbReference>
<evidence type="ECO:0000256" key="7">
    <source>
        <dbReference type="ARBA" id="ARBA00023125"/>
    </source>
</evidence>
<protein>
    <recommendedName>
        <fullName evidence="13">RNA polymerase sigma-54 factor</fullName>
    </recommendedName>
</protein>
<keyword evidence="8" id="KW-0804">Transcription</keyword>
<keyword evidence="7" id="KW-0238">DNA-binding</keyword>
<reference evidence="11" key="2">
    <citation type="submission" date="2021-04" db="EMBL/GenBank/DDBJ databases">
        <authorList>
            <person name="Gilroy R."/>
        </authorList>
    </citation>
    <scope>NUCLEOTIDE SEQUENCE</scope>
    <source>
        <strain evidence="11">ChiHjej13B12-752</strain>
    </source>
</reference>
<accession>A0A9D1TZI2</accession>
<dbReference type="GO" id="GO:0000428">
    <property type="term" value="C:DNA-directed RNA polymerase complex"/>
    <property type="evidence" value="ECO:0007669"/>
    <property type="project" value="UniProtKB-KW"/>
</dbReference>
<dbReference type="GO" id="GO:0006352">
    <property type="term" value="P:DNA-templated transcription initiation"/>
    <property type="evidence" value="ECO:0007669"/>
    <property type="project" value="InterPro"/>
</dbReference>
<dbReference type="GO" id="GO:0016779">
    <property type="term" value="F:nucleotidyltransferase activity"/>
    <property type="evidence" value="ECO:0007669"/>
    <property type="project" value="UniProtKB-KW"/>
</dbReference>
<dbReference type="PRINTS" id="PR00045">
    <property type="entry name" value="SIGMA54FCT"/>
</dbReference>
<evidence type="ECO:0008006" key="13">
    <source>
        <dbReference type="Google" id="ProtNLM"/>
    </source>
</evidence>
<dbReference type="InterPro" id="IPR000394">
    <property type="entry name" value="RNA_pol_sigma_54"/>
</dbReference>
<evidence type="ECO:0000256" key="4">
    <source>
        <dbReference type="ARBA" id="ARBA00022695"/>
    </source>
</evidence>
<dbReference type="InterPro" id="IPR007634">
    <property type="entry name" value="RNA_pol_sigma_54_DNA-bd"/>
</dbReference>
<dbReference type="GO" id="GO:0003677">
    <property type="term" value="F:DNA binding"/>
    <property type="evidence" value="ECO:0007669"/>
    <property type="project" value="UniProtKB-KW"/>
</dbReference>
<organism evidence="11 12">
    <name type="scientific">Candidatus Salinicoccus stercoripullorum</name>
    <dbReference type="NCBI Taxonomy" id="2838756"/>
    <lineage>
        <taxon>Bacteria</taxon>
        <taxon>Bacillati</taxon>
        <taxon>Bacillota</taxon>
        <taxon>Bacilli</taxon>
        <taxon>Bacillales</taxon>
        <taxon>Staphylococcaceae</taxon>
        <taxon>Salinicoccus</taxon>
    </lineage>
</organism>
<dbReference type="Gene3D" id="1.10.10.60">
    <property type="entry name" value="Homeodomain-like"/>
    <property type="match status" value="1"/>
</dbReference>
<keyword evidence="3" id="KW-0808">Transferase</keyword>
<dbReference type="Proteomes" id="UP000823989">
    <property type="component" value="Unassembled WGS sequence"/>
</dbReference>
<evidence type="ECO:0000256" key="5">
    <source>
        <dbReference type="ARBA" id="ARBA00023015"/>
    </source>
</evidence>
<proteinExistence type="inferred from homology"/>
<evidence type="ECO:0000259" key="9">
    <source>
        <dbReference type="Pfam" id="PF04552"/>
    </source>
</evidence>
<keyword evidence="6" id="KW-0731">Sigma factor</keyword>
<name>A0A9D1TZI2_9STAP</name>
<gene>
    <name evidence="11" type="ORF">H9891_04750</name>
</gene>
<dbReference type="PANTHER" id="PTHR32248:SF4">
    <property type="entry name" value="RNA POLYMERASE SIGMA-54 FACTOR"/>
    <property type="match status" value="1"/>
</dbReference>
<evidence type="ECO:0000256" key="2">
    <source>
        <dbReference type="ARBA" id="ARBA00022478"/>
    </source>
</evidence>
<dbReference type="EMBL" id="DXHR01000017">
    <property type="protein sequence ID" value="HIW12451.1"/>
    <property type="molecule type" value="Genomic_DNA"/>
</dbReference>